<organism evidence="2 3">
    <name type="scientific">Ilex paraguariensis</name>
    <name type="common">yerba mate</name>
    <dbReference type="NCBI Taxonomy" id="185542"/>
    <lineage>
        <taxon>Eukaryota</taxon>
        <taxon>Viridiplantae</taxon>
        <taxon>Streptophyta</taxon>
        <taxon>Embryophyta</taxon>
        <taxon>Tracheophyta</taxon>
        <taxon>Spermatophyta</taxon>
        <taxon>Magnoliopsida</taxon>
        <taxon>eudicotyledons</taxon>
        <taxon>Gunneridae</taxon>
        <taxon>Pentapetalae</taxon>
        <taxon>asterids</taxon>
        <taxon>campanulids</taxon>
        <taxon>Aquifoliales</taxon>
        <taxon>Aquifoliaceae</taxon>
        <taxon>Ilex</taxon>
    </lineage>
</organism>
<sequence>MCLGTGGSSIQLPPKVPVAPPSRTTSSRLPTLSMPTPRDQGVIHPRDGTKQERRVKSHHDPTTRVTIAQLAQQMSIITNCLWPYCLAGDKAAKEFEQLKEEESMELSSEVDKNKALVDDARKRMFETELKVFVVEAKLIKAKQVEKLGAEAETRSKTEEKIIQECEDYVMVAFEDLKLKTFKEGWDATLNAVGVTMDSPLYQQHTRTPSPGGG</sequence>
<gene>
    <name evidence="2" type="ORF">ILEXP_LOCUS21414</name>
</gene>
<dbReference type="EMBL" id="CAUOFW020002358">
    <property type="protein sequence ID" value="CAK9153166.1"/>
    <property type="molecule type" value="Genomic_DNA"/>
</dbReference>
<accession>A0ABC8S7J6</accession>
<feature type="compositionally biased region" description="Basic and acidic residues" evidence="1">
    <location>
        <begin position="44"/>
        <end position="61"/>
    </location>
</feature>
<dbReference type="Proteomes" id="UP001642360">
    <property type="component" value="Unassembled WGS sequence"/>
</dbReference>
<proteinExistence type="predicted"/>
<comment type="caution">
    <text evidence="2">The sequence shown here is derived from an EMBL/GenBank/DDBJ whole genome shotgun (WGS) entry which is preliminary data.</text>
</comment>
<name>A0ABC8S7J6_9AQUA</name>
<evidence type="ECO:0000256" key="1">
    <source>
        <dbReference type="SAM" id="MobiDB-lite"/>
    </source>
</evidence>
<feature type="region of interest" description="Disordered" evidence="1">
    <location>
        <begin position="1"/>
        <end position="61"/>
    </location>
</feature>
<feature type="compositionally biased region" description="Low complexity" evidence="1">
    <location>
        <begin position="21"/>
        <end position="37"/>
    </location>
</feature>
<evidence type="ECO:0000313" key="3">
    <source>
        <dbReference type="Proteomes" id="UP001642360"/>
    </source>
</evidence>
<reference evidence="2 3" key="1">
    <citation type="submission" date="2024-02" db="EMBL/GenBank/DDBJ databases">
        <authorList>
            <person name="Vignale AGUSTIN F."/>
            <person name="Sosa J E."/>
            <person name="Modenutti C."/>
        </authorList>
    </citation>
    <scope>NUCLEOTIDE SEQUENCE [LARGE SCALE GENOMIC DNA]</scope>
</reference>
<protein>
    <submittedName>
        <fullName evidence="2">Uncharacterized protein</fullName>
    </submittedName>
</protein>
<keyword evidence="3" id="KW-1185">Reference proteome</keyword>
<dbReference type="AlphaFoldDB" id="A0ABC8S7J6"/>
<evidence type="ECO:0000313" key="2">
    <source>
        <dbReference type="EMBL" id="CAK9153166.1"/>
    </source>
</evidence>